<keyword evidence="8 9" id="KW-0456">Lyase</keyword>
<feature type="binding site" evidence="9 11">
    <location>
        <position position="104"/>
    </location>
    <ligand>
        <name>substrate</name>
    </ligand>
</feature>
<dbReference type="UniPathway" id="UPA00053">
    <property type="reaction ID" value="UER00086"/>
</dbReference>
<dbReference type="PANTHER" id="PTHR21272:SF3">
    <property type="entry name" value="CATABOLIC 3-DEHYDROQUINASE"/>
    <property type="match status" value="1"/>
</dbReference>
<evidence type="ECO:0000256" key="10">
    <source>
        <dbReference type="PIRSR" id="PIRSR001399-1"/>
    </source>
</evidence>
<dbReference type="InterPro" id="IPR001874">
    <property type="entry name" value="DHquinase_II"/>
</dbReference>
<organism evidence="13 14">
    <name type="scientific">Glacieibacterium frigidum</name>
    <dbReference type="NCBI Taxonomy" id="2593303"/>
    <lineage>
        <taxon>Bacteria</taxon>
        <taxon>Pseudomonadati</taxon>
        <taxon>Pseudomonadota</taxon>
        <taxon>Alphaproteobacteria</taxon>
        <taxon>Sphingomonadales</taxon>
        <taxon>Sphingosinicellaceae</taxon>
        <taxon>Glacieibacterium</taxon>
    </lineage>
</organism>
<dbReference type="InterPro" id="IPR018509">
    <property type="entry name" value="DHquinase_II_CS"/>
</dbReference>
<comment type="similarity">
    <text evidence="4 9">Belongs to the type-II 3-dehydroquinase family.</text>
</comment>
<keyword evidence="9" id="KW-0028">Amino-acid biosynthesis</keyword>
<evidence type="ECO:0000256" key="8">
    <source>
        <dbReference type="ARBA" id="ARBA00023239"/>
    </source>
</evidence>
<evidence type="ECO:0000256" key="5">
    <source>
        <dbReference type="ARBA" id="ARBA00011193"/>
    </source>
</evidence>
<comment type="catalytic activity">
    <reaction evidence="1 9">
        <text>3-dehydroquinate = 3-dehydroshikimate + H2O</text>
        <dbReference type="Rhea" id="RHEA:21096"/>
        <dbReference type="ChEBI" id="CHEBI:15377"/>
        <dbReference type="ChEBI" id="CHEBI:16630"/>
        <dbReference type="ChEBI" id="CHEBI:32364"/>
        <dbReference type="EC" id="4.2.1.10"/>
    </reaction>
</comment>
<comment type="subunit">
    <text evidence="5 9">Homododecamer.</text>
</comment>
<feature type="binding site" evidence="9 11">
    <location>
        <position position="128"/>
    </location>
    <ligand>
        <name>substrate</name>
    </ligand>
</feature>
<evidence type="ECO:0000256" key="9">
    <source>
        <dbReference type="HAMAP-Rule" id="MF_00169"/>
    </source>
</evidence>
<dbReference type="NCBIfam" id="NF003806">
    <property type="entry name" value="PRK05395.1-3"/>
    <property type="match status" value="1"/>
</dbReference>
<feature type="binding site" evidence="9 11">
    <location>
        <begin position="118"/>
        <end position="119"/>
    </location>
    <ligand>
        <name>substrate</name>
    </ligand>
</feature>
<comment type="caution">
    <text evidence="13">The sequence shown here is derived from an EMBL/GenBank/DDBJ whole genome shotgun (WGS) entry which is preliminary data.</text>
</comment>
<dbReference type="OrthoDB" id="9790793at2"/>
<feature type="site" description="Transition state stabilizer" evidence="9 12">
    <location>
        <position position="34"/>
    </location>
</feature>
<dbReference type="GO" id="GO:0008652">
    <property type="term" value="P:amino acid biosynthetic process"/>
    <property type="evidence" value="ECO:0007669"/>
    <property type="project" value="UniProtKB-KW"/>
</dbReference>
<dbReference type="EMBL" id="VJWA01000001">
    <property type="protein sequence ID" value="TRW16999.1"/>
    <property type="molecule type" value="Genomic_DNA"/>
</dbReference>
<feature type="active site" description="Proton acceptor" evidence="9 10">
    <location>
        <position position="39"/>
    </location>
</feature>
<dbReference type="NCBIfam" id="TIGR01088">
    <property type="entry name" value="aroQ"/>
    <property type="match status" value="1"/>
</dbReference>
<gene>
    <name evidence="9 13" type="primary">aroQ</name>
    <name evidence="13" type="ORF">FMM06_01960</name>
</gene>
<keyword evidence="7 9" id="KW-0057">Aromatic amino acid biosynthesis</keyword>
<dbReference type="HAMAP" id="MF_00169">
    <property type="entry name" value="AroQ"/>
    <property type="match status" value="1"/>
</dbReference>
<dbReference type="EC" id="4.2.1.10" evidence="6 9"/>
<dbReference type="PANTHER" id="PTHR21272">
    <property type="entry name" value="CATABOLIC 3-DEHYDROQUINASE"/>
    <property type="match status" value="1"/>
</dbReference>
<feature type="binding site" evidence="9 11">
    <location>
        <position position="97"/>
    </location>
    <ligand>
        <name>substrate</name>
    </ligand>
</feature>
<dbReference type="NCBIfam" id="NF003807">
    <property type="entry name" value="PRK05395.1-4"/>
    <property type="match status" value="1"/>
</dbReference>
<keyword evidence="14" id="KW-1185">Reference proteome</keyword>
<dbReference type="NCBIfam" id="NF003805">
    <property type="entry name" value="PRK05395.1-2"/>
    <property type="match status" value="1"/>
</dbReference>
<reference evidence="13 14" key="1">
    <citation type="submission" date="2019-07" db="EMBL/GenBank/DDBJ databases">
        <title>Novel species isolated from glacier.</title>
        <authorList>
            <person name="Liu Q."/>
            <person name="Xin Y.-H."/>
        </authorList>
    </citation>
    <scope>NUCLEOTIDE SEQUENCE [LARGE SCALE GENOMIC DNA]</scope>
    <source>
        <strain evidence="13 14">LB1R16</strain>
    </source>
</reference>
<proteinExistence type="inferred from homology"/>
<dbReference type="InterPro" id="IPR036441">
    <property type="entry name" value="DHquinase_II_sf"/>
</dbReference>
<dbReference type="Pfam" id="PF01220">
    <property type="entry name" value="DHquinase_II"/>
    <property type="match status" value="1"/>
</dbReference>
<dbReference type="AlphaFoldDB" id="A0A552UFN2"/>
<dbReference type="Proteomes" id="UP000317894">
    <property type="component" value="Unassembled WGS sequence"/>
</dbReference>
<evidence type="ECO:0000313" key="14">
    <source>
        <dbReference type="Proteomes" id="UP000317894"/>
    </source>
</evidence>
<evidence type="ECO:0000313" key="13">
    <source>
        <dbReference type="EMBL" id="TRW16999.1"/>
    </source>
</evidence>
<protein>
    <recommendedName>
        <fullName evidence="6 9">3-dehydroquinate dehydratase</fullName>
        <shortName evidence="9">3-dehydroquinase</shortName>
        <ecNumber evidence="6 9">4.2.1.10</ecNumber>
    </recommendedName>
    <alternativeName>
        <fullName evidence="9">Type II DHQase</fullName>
    </alternativeName>
</protein>
<evidence type="ECO:0000256" key="1">
    <source>
        <dbReference type="ARBA" id="ARBA00001864"/>
    </source>
</evidence>
<evidence type="ECO:0000256" key="12">
    <source>
        <dbReference type="PIRSR" id="PIRSR001399-3"/>
    </source>
</evidence>
<accession>A0A552UFN2</accession>
<dbReference type="PROSITE" id="PS01029">
    <property type="entry name" value="DEHYDROQUINASE_II"/>
    <property type="match status" value="1"/>
</dbReference>
<dbReference type="CDD" id="cd00466">
    <property type="entry name" value="DHQase_II"/>
    <property type="match status" value="1"/>
</dbReference>
<sequence>MTAGGSTHISKVVTDASTLVYVLNGPNLNLLGTREPEVYGADTLDDIAAQLEDRAAGLGLTIDLRQSNHEGHLIDWLHEAASRGAVAVILNAGGLTHTSVALRDAVKGIATPVIEVHLSNPHARESFRHLSHIAPVARGTIAGFGALGYSLALDAAAALRH</sequence>
<evidence type="ECO:0000256" key="6">
    <source>
        <dbReference type="ARBA" id="ARBA00012060"/>
    </source>
</evidence>
<dbReference type="GO" id="GO:0003855">
    <property type="term" value="F:3-dehydroquinate dehydratase activity"/>
    <property type="evidence" value="ECO:0007669"/>
    <property type="project" value="UniProtKB-UniRule"/>
</dbReference>
<evidence type="ECO:0000256" key="7">
    <source>
        <dbReference type="ARBA" id="ARBA00023141"/>
    </source>
</evidence>
<dbReference type="GO" id="GO:0009423">
    <property type="term" value="P:chorismate biosynthetic process"/>
    <property type="evidence" value="ECO:0007669"/>
    <property type="project" value="UniProtKB-UniRule"/>
</dbReference>
<comment type="function">
    <text evidence="2 9">Catalyzes a trans-dehydration via an enolate intermediate.</text>
</comment>
<dbReference type="GO" id="GO:0009073">
    <property type="term" value="P:aromatic amino acid family biosynthetic process"/>
    <property type="evidence" value="ECO:0007669"/>
    <property type="project" value="UniProtKB-KW"/>
</dbReference>
<dbReference type="GO" id="GO:0019631">
    <property type="term" value="P:quinate catabolic process"/>
    <property type="evidence" value="ECO:0007669"/>
    <property type="project" value="TreeGrafter"/>
</dbReference>
<evidence type="ECO:0000256" key="11">
    <source>
        <dbReference type="PIRSR" id="PIRSR001399-2"/>
    </source>
</evidence>
<evidence type="ECO:0000256" key="3">
    <source>
        <dbReference type="ARBA" id="ARBA00004902"/>
    </source>
</evidence>
<feature type="binding site" evidence="9 11">
    <location>
        <position position="91"/>
    </location>
    <ligand>
        <name>substrate</name>
    </ligand>
</feature>
<dbReference type="Gene3D" id="3.40.50.9100">
    <property type="entry name" value="Dehydroquinase, class II"/>
    <property type="match status" value="1"/>
</dbReference>
<evidence type="ECO:0000256" key="2">
    <source>
        <dbReference type="ARBA" id="ARBA00003924"/>
    </source>
</evidence>
<name>A0A552UFN2_9SPHN</name>
<dbReference type="RefSeq" id="WP_143554543.1">
    <property type="nucleotide sequence ID" value="NZ_VJWA01000001.1"/>
</dbReference>
<feature type="active site" description="Proton donor" evidence="9 10">
    <location>
        <position position="117"/>
    </location>
</feature>
<comment type="pathway">
    <text evidence="3 9">Metabolic intermediate biosynthesis; chorismate biosynthesis; chorismate from D-erythrose 4-phosphate and phosphoenolpyruvate: step 3/7.</text>
</comment>
<dbReference type="SUPFAM" id="SSF52304">
    <property type="entry name" value="Type II 3-dehydroquinate dehydratase"/>
    <property type="match status" value="1"/>
</dbReference>
<dbReference type="PIRSF" id="PIRSF001399">
    <property type="entry name" value="DHquinase_II"/>
    <property type="match status" value="1"/>
</dbReference>
<evidence type="ECO:0000256" key="4">
    <source>
        <dbReference type="ARBA" id="ARBA00011037"/>
    </source>
</evidence>